<dbReference type="KEGG" id="ehn:H9Q80_08125"/>
<dbReference type="GO" id="GO:0005524">
    <property type="term" value="F:ATP binding"/>
    <property type="evidence" value="ECO:0007669"/>
    <property type="project" value="UniProtKB-KW"/>
</dbReference>
<sequence>MLKRKIESDLIQWKNRRHKQALLVEGARQVGKTTSIRSFAKQHYESFIELNFERNPKLKDIFMDDLEPKTIYMNMSAMGLGPMKPGKTLIFFDEIQSCPQARTAIKFLVEDGRYDFIESGSLLGINYKDVSSYPVGFEEHIRMYSLDFEEFMWANHISEDVIQELKQCFKDQCPIPAFIHDKMMKLYYQYLIVGGMPNVVNEFIETYDINEVIRIQKDIIASYRDNISKYAEGKKAKVKEIFEAIPEQLNKKNQRFYFSSLTAEPALRSYEGAITWLNDAGIASMCCNVTQPQLPLSFNQKRNLFKLFICDSGFLTAMSYGRIQPNILKGELTINNGAVVENDVAAGILKKGFDIYYYDCKKPLQMEIDFLIQYQGGILPIKVKSGDDYKKHPSLDRFMSQYADMDQAIVFCKGNIEKDGKLLYLPLYMTGFLENE</sequence>
<dbReference type="EMBL" id="CP060636">
    <property type="protein sequence ID" value="QNM13895.1"/>
    <property type="molecule type" value="Genomic_DNA"/>
</dbReference>
<dbReference type="Gene3D" id="3.40.50.300">
    <property type="entry name" value="P-loop containing nucleotide triphosphate hydrolases"/>
    <property type="match status" value="1"/>
</dbReference>
<dbReference type="Proteomes" id="UP000515856">
    <property type="component" value="Chromosome"/>
</dbReference>
<keyword evidence="4" id="KW-1185">Reference proteome</keyword>
<dbReference type="RefSeq" id="WP_117451464.1">
    <property type="nucleotide sequence ID" value="NZ_CP060636.1"/>
</dbReference>
<proteinExistence type="predicted"/>
<evidence type="ECO:0000259" key="2">
    <source>
        <dbReference type="Pfam" id="PF13635"/>
    </source>
</evidence>
<dbReference type="InterPro" id="IPR025420">
    <property type="entry name" value="DUF4143"/>
</dbReference>
<name>A0A7G9GSW3_9FIRM</name>
<dbReference type="Pfam" id="PF13173">
    <property type="entry name" value="AAA_14"/>
    <property type="match status" value="1"/>
</dbReference>
<dbReference type="PANTHER" id="PTHR33295">
    <property type="entry name" value="ATPASE"/>
    <property type="match status" value="1"/>
</dbReference>
<evidence type="ECO:0000313" key="4">
    <source>
        <dbReference type="Proteomes" id="UP000515856"/>
    </source>
</evidence>
<reference evidence="3 4" key="1">
    <citation type="submission" date="2020-08" db="EMBL/GenBank/DDBJ databases">
        <authorList>
            <person name="Liu C."/>
            <person name="Sun Q."/>
        </authorList>
    </citation>
    <scope>NUCLEOTIDE SEQUENCE [LARGE SCALE GENOMIC DNA]</scope>
    <source>
        <strain evidence="3 4">NSJ-61</strain>
    </source>
</reference>
<dbReference type="AlphaFoldDB" id="A0A7G9GSW3"/>
<feature type="domain" description="DUF4143" evidence="2">
    <location>
        <begin position="225"/>
        <end position="386"/>
    </location>
</feature>
<accession>A0A7G9GSW3</accession>
<keyword evidence="3" id="KW-0067">ATP-binding</keyword>
<evidence type="ECO:0000313" key="3">
    <source>
        <dbReference type="EMBL" id="QNM13895.1"/>
    </source>
</evidence>
<keyword evidence="3" id="KW-0547">Nucleotide-binding</keyword>
<dbReference type="SUPFAM" id="SSF52540">
    <property type="entry name" value="P-loop containing nucleoside triphosphate hydrolases"/>
    <property type="match status" value="1"/>
</dbReference>
<dbReference type="PANTHER" id="PTHR33295:SF7">
    <property type="entry name" value="ATPASE"/>
    <property type="match status" value="1"/>
</dbReference>
<gene>
    <name evidence="3" type="ORF">H9Q80_08125</name>
</gene>
<dbReference type="InterPro" id="IPR027417">
    <property type="entry name" value="P-loop_NTPase"/>
</dbReference>
<dbReference type="InterPro" id="IPR041682">
    <property type="entry name" value="AAA_14"/>
</dbReference>
<dbReference type="Pfam" id="PF13635">
    <property type="entry name" value="DUF4143"/>
    <property type="match status" value="1"/>
</dbReference>
<protein>
    <submittedName>
        <fullName evidence="3">ATP-binding protein</fullName>
    </submittedName>
</protein>
<organism evidence="3 4">
    <name type="scientific">[Eubacterium] hominis</name>
    <dbReference type="NCBI Taxonomy" id="2764325"/>
    <lineage>
        <taxon>Bacteria</taxon>
        <taxon>Bacillati</taxon>
        <taxon>Bacillota</taxon>
        <taxon>Erysipelotrichia</taxon>
        <taxon>Erysipelotrichales</taxon>
        <taxon>Erysipelotrichaceae</taxon>
        <taxon>Amedibacillus</taxon>
    </lineage>
</organism>
<feature type="domain" description="AAA" evidence="1">
    <location>
        <begin position="19"/>
        <end position="152"/>
    </location>
</feature>
<evidence type="ECO:0000259" key="1">
    <source>
        <dbReference type="Pfam" id="PF13173"/>
    </source>
</evidence>